<organism evidence="2 3">
    <name type="scientific">Metallumcola ferriviriculae</name>
    <dbReference type="NCBI Taxonomy" id="3039180"/>
    <lineage>
        <taxon>Bacteria</taxon>
        <taxon>Bacillati</taxon>
        <taxon>Bacillota</taxon>
        <taxon>Clostridia</taxon>
        <taxon>Neomoorellales</taxon>
        <taxon>Desulfitibacteraceae</taxon>
        <taxon>Metallumcola</taxon>
    </lineage>
</organism>
<dbReference type="Proteomes" id="UP001329915">
    <property type="component" value="Chromosome"/>
</dbReference>
<keyword evidence="1" id="KW-1133">Transmembrane helix</keyword>
<feature type="transmembrane region" description="Helical" evidence="1">
    <location>
        <begin position="100"/>
        <end position="121"/>
    </location>
</feature>
<name>A0AAU0UJ61_9FIRM</name>
<keyword evidence="1" id="KW-0472">Membrane</keyword>
<sequence length="419" mass="46430">MSSRHIDTLEYALTGILMVPILLFFGLITAALVDRVIPLQAGMLLKAYLFLYQGLYLAGAAGVAFSLFRRNGAKGAAFWLSVAAIPGVFMHPPVQAMVSVITVVTNIPASALALIVVAVLAERVERSPLWWLLLLAAYPLLTWELFQFCALWAAPQALSSFWQQHVILEGIARFGGVFSYLLVLLLLLFIRFGVKSEKRSAAYVILVCYLAGVLVSAGILFTVFSRTTPRAYASYVIELVPKKNVSQLVVQFPLPLKNGKVPPAFLRRTRSIGKNRDEAQLAVVLTPYGRMGQVKIREIKEPLRIFWDDKAPLNWLAGASAVPIALQPRYAGDWFRSLGLESTAMPDYARVVGLPFFTASKGGSISVNFRFELEVQGTRGSSYRQIFCQYLPMQYQGSIDITSEGWQLLPVMEEVIVTE</sequence>
<accession>A0AAU0UJ61</accession>
<evidence type="ECO:0000313" key="3">
    <source>
        <dbReference type="Proteomes" id="UP001329915"/>
    </source>
</evidence>
<gene>
    <name evidence="2" type="ORF">MFMK1_000427</name>
</gene>
<protein>
    <submittedName>
        <fullName evidence="2">Uncharacterized protein</fullName>
    </submittedName>
</protein>
<dbReference type="EMBL" id="CP121694">
    <property type="protein sequence ID" value="WRO20643.1"/>
    <property type="molecule type" value="Genomic_DNA"/>
</dbReference>
<dbReference type="AlphaFoldDB" id="A0AAU0UJ61"/>
<dbReference type="KEGG" id="dbc:MFMK1_000427"/>
<keyword evidence="3" id="KW-1185">Reference proteome</keyword>
<feature type="transmembrane region" description="Helical" evidence="1">
    <location>
        <begin position="174"/>
        <end position="194"/>
    </location>
</feature>
<evidence type="ECO:0000313" key="2">
    <source>
        <dbReference type="EMBL" id="WRO20643.1"/>
    </source>
</evidence>
<feature type="transmembrane region" description="Helical" evidence="1">
    <location>
        <begin position="75"/>
        <end position="94"/>
    </location>
</feature>
<evidence type="ECO:0000256" key="1">
    <source>
        <dbReference type="SAM" id="Phobius"/>
    </source>
</evidence>
<feature type="transmembrane region" description="Helical" evidence="1">
    <location>
        <begin position="45"/>
        <end position="68"/>
    </location>
</feature>
<reference evidence="2 3" key="1">
    <citation type="submission" date="2023-04" db="EMBL/GenBank/DDBJ databases">
        <authorList>
            <person name="Hsu D."/>
        </authorList>
    </citation>
    <scope>NUCLEOTIDE SEQUENCE [LARGE SCALE GENOMIC DNA]</scope>
    <source>
        <strain evidence="2 3">MK1</strain>
    </source>
</reference>
<proteinExistence type="predicted"/>
<feature type="transmembrane region" description="Helical" evidence="1">
    <location>
        <begin position="12"/>
        <end position="33"/>
    </location>
</feature>
<dbReference type="RefSeq" id="WP_366923530.1">
    <property type="nucleotide sequence ID" value="NZ_CP121694.1"/>
</dbReference>
<feature type="transmembrane region" description="Helical" evidence="1">
    <location>
        <begin position="201"/>
        <end position="224"/>
    </location>
</feature>
<keyword evidence="1" id="KW-0812">Transmembrane</keyword>
<feature type="transmembrane region" description="Helical" evidence="1">
    <location>
        <begin position="128"/>
        <end position="154"/>
    </location>
</feature>